<dbReference type="Gene3D" id="1.10.3680.10">
    <property type="entry name" value="TerB-like"/>
    <property type="match status" value="1"/>
</dbReference>
<dbReference type="EMBL" id="CAADJA010000002">
    <property type="protein sequence ID" value="VFS47746.1"/>
    <property type="molecule type" value="Genomic_DNA"/>
</dbReference>
<gene>
    <name evidence="2" type="ORF">NCTC12282_02685</name>
</gene>
<sequence>MPSAGGFAGPLVQNNGEINMLDKLKAAILAGKDTLTKEIGKFKNRAFMEATVAGCALVAAADGSVSSEEKQKMATFIKNSDELKVFDMADVIAFFNKTVSSFEFDHSIGEAEALKTVGKLRNNVDAARLMIRVCIAVGASDGNFDESEQKVVRQMAKELNLDPSDFGL</sequence>
<feature type="domain" description="Co-chaperone DjlA N-terminal" evidence="1">
    <location>
        <begin position="49"/>
        <end position="166"/>
    </location>
</feature>
<name>A0A484ZIY3_9GAMM</name>
<dbReference type="InterPro" id="IPR029024">
    <property type="entry name" value="TerB-like"/>
</dbReference>
<reference evidence="2 3" key="1">
    <citation type="submission" date="2019-03" db="EMBL/GenBank/DDBJ databases">
        <authorList>
            <consortium name="Pathogen Informatics"/>
        </authorList>
    </citation>
    <scope>NUCLEOTIDE SEQUENCE [LARGE SCALE GENOMIC DNA]</scope>
    <source>
        <strain evidence="2 3">NCTC12282</strain>
    </source>
</reference>
<dbReference type="AlphaFoldDB" id="A0A484ZIY3"/>
<evidence type="ECO:0000313" key="3">
    <source>
        <dbReference type="Proteomes" id="UP000373449"/>
    </source>
</evidence>
<dbReference type="SUPFAM" id="SSF158682">
    <property type="entry name" value="TerB-like"/>
    <property type="match status" value="1"/>
</dbReference>
<protein>
    <submittedName>
        <fullName evidence="2">Dna-J like membrane chaperone protein</fullName>
    </submittedName>
</protein>
<evidence type="ECO:0000313" key="2">
    <source>
        <dbReference type="EMBL" id="VFS47746.1"/>
    </source>
</evidence>
<accession>A0A484ZIY3</accession>
<dbReference type="Pfam" id="PF05099">
    <property type="entry name" value="TerB"/>
    <property type="match status" value="1"/>
</dbReference>
<organism evidence="2 3">
    <name type="scientific">Budvicia aquatica</name>
    <dbReference type="NCBI Taxonomy" id="82979"/>
    <lineage>
        <taxon>Bacteria</taxon>
        <taxon>Pseudomonadati</taxon>
        <taxon>Pseudomonadota</taxon>
        <taxon>Gammaproteobacteria</taxon>
        <taxon>Enterobacterales</taxon>
        <taxon>Budviciaceae</taxon>
        <taxon>Budvicia</taxon>
    </lineage>
</organism>
<dbReference type="Proteomes" id="UP000373449">
    <property type="component" value="Unassembled WGS sequence"/>
</dbReference>
<evidence type="ECO:0000259" key="1">
    <source>
        <dbReference type="Pfam" id="PF05099"/>
    </source>
</evidence>
<dbReference type="CDD" id="cd07176">
    <property type="entry name" value="terB"/>
    <property type="match status" value="1"/>
</dbReference>
<proteinExistence type="predicted"/>
<dbReference type="InterPro" id="IPR007791">
    <property type="entry name" value="DjlA_N"/>
</dbReference>